<proteinExistence type="predicted"/>
<dbReference type="InterPro" id="IPR050680">
    <property type="entry name" value="YpeA/RimI_acetyltransf"/>
</dbReference>
<organism evidence="4 5">
    <name type="scientific">Paractinoplanes globisporus</name>
    <dbReference type="NCBI Taxonomy" id="113565"/>
    <lineage>
        <taxon>Bacteria</taxon>
        <taxon>Bacillati</taxon>
        <taxon>Actinomycetota</taxon>
        <taxon>Actinomycetes</taxon>
        <taxon>Micromonosporales</taxon>
        <taxon>Micromonosporaceae</taxon>
        <taxon>Paractinoplanes</taxon>
    </lineage>
</organism>
<keyword evidence="2" id="KW-0012">Acyltransferase</keyword>
<evidence type="ECO:0000256" key="2">
    <source>
        <dbReference type="ARBA" id="ARBA00023315"/>
    </source>
</evidence>
<reference evidence="4 5" key="1">
    <citation type="submission" date="2024-10" db="EMBL/GenBank/DDBJ databases">
        <title>The Natural Products Discovery Center: Release of the First 8490 Sequenced Strains for Exploring Actinobacteria Biosynthetic Diversity.</title>
        <authorList>
            <person name="Kalkreuter E."/>
            <person name="Kautsar S.A."/>
            <person name="Yang D."/>
            <person name="Bader C.D."/>
            <person name="Teijaro C.N."/>
            <person name="Fluegel L."/>
            <person name="Davis C.M."/>
            <person name="Simpson J.R."/>
            <person name="Lauterbach L."/>
            <person name="Steele A.D."/>
            <person name="Gui C."/>
            <person name="Meng S."/>
            <person name="Li G."/>
            <person name="Viehrig K."/>
            <person name="Ye F."/>
            <person name="Su P."/>
            <person name="Kiefer A.F."/>
            <person name="Nichols A."/>
            <person name="Cepeda A.J."/>
            <person name="Yan W."/>
            <person name="Fan B."/>
            <person name="Jiang Y."/>
            <person name="Adhikari A."/>
            <person name="Zheng C.-J."/>
            <person name="Schuster L."/>
            <person name="Cowan T.M."/>
            <person name="Smanski M.J."/>
            <person name="Chevrette M.G."/>
            <person name="De Carvalho L.P.S."/>
            <person name="Shen B."/>
        </authorList>
    </citation>
    <scope>NUCLEOTIDE SEQUENCE [LARGE SCALE GENOMIC DNA]</scope>
    <source>
        <strain evidence="4 5">NPDC000087</strain>
    </source>
</reference>
<dbReference type="RefSeq" id="WP_020512326.1">
    <property type="nucleotide sequence ID" value="NZ_JBIAZU010000006.1"/>
</dbReference>
<dbReference type="EMBL" id="JBIAZU010000006">
    <property type="protein sequence ID" value="MFF5294083.1"/>
    <property type="molecule type" value="Genomic_DNA"/>
</dbReference>
<sequence>MGVELIDLTAAELEARRARMAEEFAHDIVLNFGVAPEVALQQSAQQLEAGLPDGVATEGQLFWKGTDGGEDVGLLWISLPGTVYPDMAWISEIEVAADRRGRGYGGQMITAGEDEMRARGVSRIGLHVFGHNHGARRLYLRLGYRILSQVRDRPLSPDLGDASGELALVPMTQQAYEDHVADLAARDPFLLVRDPSVTTERALLAAARLAPAGIATEGTLLYDAHVDGREVGWLWLALPNPGRPTTGLVIHLEVDPAERRRGHGRRMIAAAEEELARQGVPRIGLSIPGRADALAFADSLNMTLASQQMVKDL</sequence>
<keyword evidence="1" id="KW-0808">Transferase</keyword>
<evidence type="ECO:0000313" key="5">
    <source>
        <dbReference type="Proteomes" id="UP001602245"/>
    </source>
</evidence>
<feature type="domain" description="N-acetyltransferase" evidence="3">
    <location>
        <begin position="170"/>
        <end position="313"/>
    </location>
</feature>
<name>A0ABW6WM67_9ACTN</name>
<dbReference type="PROSITE" id="PS51186">
    <property type="entry name" value="GNAT"/>
    <property type="match status" value="2"/>
</dbReference>
<evidence type="ECO:0000313" key="4">
    <source>
        <dbReference type="EMBL" id="MFF5294083.1"/>
    </source>
</evidence>
<evidence type="ECO:0000259" key="3">
    <source>
        <dbReference type="PROSITE" id="PS51186"/>
    </source>
</evidence>
<gene>
    <name evidence="4" type="ORF">ACFY35_32000</name>
</gene>
<dbReference type="Pfam" id="PF00583">
    <property type="entry name" value="Acetyltransf_1"/>
    <property type="match status" value="2"/>
</dbReference>
<protein>
    <submittedName>
        <fullName evidence="4">GNAT family N-acetyltransferase</fullName>
    </submittedName>
</protein>
<comment type="caution">
    <text evidence="4">The sequence shown here is derived from an EMBL/GenBank/DDBJ whole genome shotgun (WGS) entry which is preliminary data.</text>
</comment>
<dbReference type="InterPro" id="IPR016181">
    <property type="entry name" value="Acyl_CoA_acyltransferase"/>
</dbReference>
<dbReference type="SUPFAM" id="SSF55729">
    <property type="entry name" value="Acyl-CoA N-acyltransferases (Nat)"/>
    <property type="match status" value="2"/>
</dbReference>
<keyword evidence="5" id="KW-1185">Reference proteome</keyword>
<dbReference type="CDD" id="cd04301">
    <property type="entry name" value="NAT_SF"/>
    <property type="match status" value="2"/>
</dbReference>
<dbReference type="InterPro" id="IPR000182">
    <property type="entry name" value="GNAT_dom"/>
</dbReference>
<feature type="domain" description="N-acetyltransferase" evidence="3">
    <location>
        <begin position="3"/>
        <end position="176"/>
    </location>
</feature>
<evidence type="ECO:0000256" key="1">
    <source>
        <dbReference type="ARBA" id="ARBA00022679"/>
    </source>
</evidence>
<dbReference type="PANTHER" id="PTHR43420">
    <property type="entry name" value="ACETYLTRANSFERASE"/>
    <property type="match status" value="1"/>
</dbReference>
<dbReference type="Gene3D" id="3.40.630.30">
    <property type="match status" value="2"/>
</dbReference>
<accession>A0ABW6WM67</accession>
<dbReference type="Proteomes" id="UP001602245">
    <property type="component" value="Unassembled WGS sequence"/>
</dbReference>